<name>A0A3M6RSV1_9BURK</name>
<comment type="caution">
    <text evidence="1">The sequence shown here is derived from an EMBL/GenBank/DDBJ whole genome shotgun (WGS) entry which is preliminary data.</text>
</comment>
<evidence type="ECO:0000313" key="2">
    <source>
        <dbReference type="Proteomes" id="UP000275180"/>
    </source>
</evidence>
<evidence type="ECO:0000313" key="1">
    <source>
        <dbReference type="EMBL" id="RMX17974.1"/>
    </source>
</evidence>
<dbReference type="Proteomes" id="UP000275180">
    <property type="component" value="Unassembled WGS sequence"/>
</dbReference>
<dbReference type="EMBL" id="RDQJ01000003">
    <property type="protein sequence ID" value="RMX17974.1"/>
    <property type="molecule type" value="Genomic_DNA"/>
</dbReference>
<dbReference type="AlphaFoldDB" id="A0A3M6RSV1"/>
<organism evidence="1 2">
    <name type="scientific">Vandammella animalimorsus</name>
    <dbReference type="NCBI Taxonomy" id="2029117"/>
    <lineage>
        <taxon>Bacteria</taxon>
        <taxon>Pseudomonadati</taxon>
        <taxon>Pseudomonadota</taxon>
        <taxon>Betaproteobacteria</taxon>
        <taxon>Burkholderiales</taxon>
        <taxon>Comamonadaceae</taxon>
        <taxon>Vandammella</taxon>
    </lineage>
</organism>
<feature type="non-terminal residue" evidence="1">
    <location>
        <position position="69"/>
    </location>
</feature>
<protein>
    <submittedName>
        <fullName evidence="1">Uncharacterized protein</fullName>
    </submittedName>
</protein>
<reference evidence="1 2" key="1">
    <citation type="submission" date="2018-10" db="EMBL/GenBank/DDBJ databases">
        <title>Comamonadaceae CDC group NO-1 genome sequencing and assembly.</title>
        <authorList>
            <person name="Bernier A.-M."/>
            <person name="Bernard K."/>
        </authorList>
    </citation>
    <scope>NUCLEOTIDE SEQUENCE [LARGE SCALE GENOMIC DNA]</scope>
    <source>
        <strain evidence="1 2">NML180582</strain>
    </source>
</reference>
<proteinExistence type="predicted"/>
<gene>
    <name evidence="1" type="ORF">EBQ34_02550</name>
</gene>
<sequence>MFKSKDPNAAQPYVVAVRGTEFGLQWRPPFFTADVQADVGDIVLDGVAIDQTLDLYNFMLRIATPKGQA</sequence>
<accession>A0A3M6RSV1</accession>